<comment type="caution">
    <text evidence="11">The sequence shown here is derived from an EMBL/GenBank/DDBJ whole genome shotgun (WGS) entry which is preliminary data.</text>
</comment>
<dbReference type="NCBIfam" id="TIGR01843">
    <property type="entry name" value="type_I_hlyD"/>
    <property type="match status" value="1"/>
</dbReference>
<evidence type="ECO:0000256" key="9">
    <source>
        <dbReference type="RuleBase" id="RU365093"/>
    </source>
</evidence>
<dbReference type="Pfam" id="PF26002">
    <property type="entry name" value="Beta-barrel_AprE"/>
    <property type="match status" value="1"/>
</dbReference>
<evidence type="ECO:0000256" key="4">
    <source>
        <dbReference type="ARBA" id="ARBA00022475"/>
    </source>
</evidence>
<feature type="transmembrane region" description="Helical" evidence="9">
    <location>
        <begin position="45"/>
        <end position="65"/>
    </location>
</feature>
<evidence type="ECO:0000256" key="1">
    <source>
        <dbReference type="ARBA" id="ARBA00004377"/>
    </source>
</evidence>
<dbReference type="RefSeq" id="WP_260249122.1">
    <property type="nucleotide sequence ID" value="NZ_JALMEJ010000003.1"/>
</dbReference>
<feature type="domain" description="AprE-like beta-barrel" evidence="10">
    <location>
        <begin position="303"/>
        <end position="395"/>
    </location>
</feature>
<dbReference type="Proteomes" id="UP001076655">
    <property type="component" value="Unassembled WGS sequence"/>
</dbReference>
<dbReference type="InterPro" id="IPR010129">
    <property type="entry name" value="T1SS_HlyD"/>
</dbReference>
<evidence type="ECO:0000256" key="5">
    <source>
        <dbReference type="ARBA" id="ARBA00022519"/>
    </source>
</evidence>
<dbReference type="AlphaFoldDB" id="A0A9Q4CMC3"/>
<reference evidence="11" key="1">
    <citation type="submission" date="2022-08" db="EMBL/GenBank/DDBJ databases">
        <authorList>
            <person name="Dale J.L."/>
        </authorList>
    </citation>
    <scope>NUCLEOTIDE SEQUENCE</scope>
    <source>
        <strain evidence="11">2022EL-00758</strain>
    </source>
</reference>
<dbReference type="PANTHER" id="PTHR30386">
    <property type="entry name" value="MEMBRANE FUSION SUBUNIT OF EMRAB-TOLC MULTIDRUG EFFLUX PUMP"/>
    <property type="match status" value="1"/>
</dbReference>
<keyword evidence="3 9" id="KW-0813">Transport</keyword>
<dbReference type="Gene3D" id="2.40.30.170">
    <property type="match status" value="1"/>
</dbReference>
<evidence type="ECO:0000256" key="3">
    <source>
        <dbReference type="ARBA" id="ARBA00022448"/>
    </source>
</evidence>
<protein>
    <recommendedName>
        <fullName evidence="9">Membrane fusion protein (MFP) family protein</fullName>
    </recommendedName>
</protein>
<keyword evidence="4 9" id="KW-1003">Cell membrane</keyword>
<keyword evidence="5 9" id="KW-0997">Cell inner membrane</keyword>
<name>A0A9Q4CMC3_MORMO</name>
<evidence type="ECO:0000313" key="11">
    <source>
        <dbReference type="EMBL" id="MCY0788977.1"/>
    </source>
</evidence>
<dbReference type="PROSITE" id="PS00543">
    <property type="entry name" value="HLYD_FAMILY"/>
    <property type="match status" value="1"/>
</dbReference>
<accession>A0A9Q4CMC3</accession>
<comment type="similarity">
    <text evidence="2 9">Belongs to the membrane fusion protein (MFP) (TC 8.A.1) family.</text>
</comment>
<evidence type="ECO:0000256" key="7">
    <source>
        <dbReference type="ARBA" id="ARBA00022989"/>
    </source>
</evidence>
<dbReference type="InterPro" id="IPR050739">
    <property type="entry name" value="MFP"/>
</dbReference>
<evidence type="ECO:0000256" key="8">
    <source>
        <dbReference type="ARBA" id="ARBA00023136"/>
    </source>
</evidence>
<evidence type="ECO:0000259" key="10">
    <source>
        <dbReference type="Pfam" id="PF26002"/>
    </source>
</evidence>
<dbReference type="PRINTS" id="PR01490">
    <property type="entry name" value="RTXTOXIND"/>
</dbReference>
<evidence type="ECO:0000256" key="2">
    <source>
        <dbReference type="ARBA" id="ARBA00009477"/>
    </source>
</evidence>
<organism evidence="11 12">
    <name type="scientific">Morganella morganii</name>
    <name type="common">Proteus morganii</name>
    <dbReference type="NCBI Taxonomy" id="582"/>
    <lineage>
        <taxon>Bacteria</taxon>
        <taxon>Pseudomonadati</taxon>
        <taxon>Pseudomonadota</taxon>
        <taxon>Gammaproteobacteria</taxon>
        <taxon>Enterobacterales</taxon>
        <taxon>Morganellaceae</taxon>
        <taxon>Morganella</taxon>
    </lineage>
</organism>
<dbReference type="GO" id="GO:0005886">
    <property type="term" value="C:plasma membrane"/>
    <property type="evidence" value="ECO:0007669"/>
    <property type="project" value="UniProtKB-SubCell"/>
</dbReference>
<proteinExistence type="inferred from homology"/>
<dbReference type="InterPro" id="IPR058982">
    <property type="entry name" value="Beta-barrel_AprE"/>
</dbReference>
<keyword evidence="7 9" id="KW-1133">Transmembrane helix</keyword>
<keyword evidence="6 9" id="KW-0812">Transmembrane</keyword>
<dbReference type="GO" id="GO:0009306">
    <property type="term" value="P:protein secretion"/>
    <property type="evidence" value="ECO:0007669"/>
    <property type="project" value="InterPro"/>
</dbReference>
<dbReference type="Gene3D" id="2.40.50.100">
    <property type="match status" value="1"/>
</dbReference>
<dbReference type="EMBL" id="JAPNMI010000002">
    <property type="protein sequence ID" value="MCY0788977.1"/>
    <property type="molecule type" value="Genomic_DNA"/>
</dbReference>
<sequence length="417" mass="46812">MKKSLFKNISSFIRDVFMKNSTSHSYDGVDEFSHDEGKDVTASRAATILFSIMGFLSVFLIWSALFNIDEVSKGNGKVIPSSKEKIIQSMDGGILENIHVKEGQIVDAGQILVQLDITRTQSTVAESESKYRALLAQQSRLYAEVNKVPLVFPSELDEFTELTSAEKRLYDSRRQQFETSMKNIRDSKSLLNRELVINSRLAKEGASSTVDVIRLKKQLVDLSMKESELLSDYYVRSREELSKVSAEIGSLSQIILGRKDMLSKSTIRSPVRGVVKNIEINTIGGVVPPNGELMNIVPLDDNLLIEAQISPRDIAFIHPGQAAKVKITAYDYSIYGGLDGEVVTISPDTIKDEQKPDLVYYRVYIKTDRDYLITDSAKQYFITPGMVASVDIRTGNKTVLQYLIKPFNKINEALRER</sequence>
<keyword evidence="8 9" id="KW-0472">Membrane</keyword>
<evidence type="ECO:0000256" key="6">
    <source>
        <dbReference type="ARBA" id="ARBA00022692"/>
    </source>
</evidence>
<evidence type="ECO:0000313" key="12">
    <source>
        <dbReference type="Proteomes" id="UP001076655"/>
    </source>
</evidence>
<dbReference type="InterPro" id="IPR006144">
    <property type="entry name" value="Secretion_HlyD_CS"/>
</dbReference>
<dbReference type="PANTHER" id="PTHR30386:SF26">
    <property type="entry name" value="TRANSPORT PROTEIN COMB"/>
    <property type="match status" value="1"/>
</dbReference>
<gene>
    <name evidence="11" type="ORF">N0392_04635</name>
</gene>
<comment type="subcellular location">
    <subcellularLocation>
        <location evidence="1 9">Cell inner membrane</location>
        <topology evidence="1 9">Single-pass membrane protein</topology>
    </subcellularLocation>
</comment>